<dbReference type="PANTHER" id="PTHR39515:SF2">
    <property type="entry name" value="HTH-TYPE TRANSCRIPTIONAL REGULATOR RV0880"/>
    <property type="match status" value="1"/>
</dbReference>
<dbReference type="InterPro" id="IPR023187">
    <property type="entry name" value="Tscrpt_reg_MarR-type_CS"/>
</dbReference>
<dbReference type="Gene3D" id="1.10.10.10">
    <property type="entry name" value="Winged helix-like DNA-binding domain superfamily/Winged helix DNA-binding domain"/>
    <property type="match status" value="1"/>
</dbReference>
<evidence type="ECO:0000256" key="2">
    <source>
        <dbReference type="ARBA" id="ARBA00023125"/>
    </source>
</evidence>
<dbReference type="SMART" id="SM00347">
    <property type="entry name" value="HTH_MARR"/>
    <property type="match status" value="1"/>
</dbReference>
<proteinExistence type="predicted"/>
<reference evidence="6 7" key="1">
    <citation type="submission" date="2019-12" db="EMBL/GenBank/DDBJ databases">
        <authorList>
            <person name="Li J."/>
            <person name="Shi Y."/>
            <person name="Xu G."/>
            <person name="Xiao D."/>
            <person name="Ran X."/>
        </authorList>
    </citation>
    <scope>NUCLEOTIDE SEQUENCE [LARGE SCALE GENOMIC DNA]</scope>
    <source>
        <strain evidence="6 7">JCM 15915</strain>
    </source>
</reference>
<keyword evidence="2" id="KW-0238">DNA-binding</keyword>
<keyword evidence="3" id="KW-0804">Transcription</keyword>
<dbReference type="InterPro" id="IPR052526">
    <property type="entry name" value="HTH-type_Bedaq_tolerance"/>
</dbReference>
<dbReference type="GO" id="GO:0003700">
    <property type="term" value="F:DNA-binding transcription factor activity"/>
    <property type="evidence" value="ECO:0007669"/>
    <property type="project" value="InterPro"/>
</dbReference>
<dbReference type="GO" id="GO:0003677">
    <property type="term" value="F:DNA binding"/>
    <property type="evidence" value="ECO:0007669"/>
    <property type="project" value="UniProtKB-KW"/>
</dbReference>
<feature type="domain" description="HTH marR-type" evidence="5">
    <location>
        <begin position="23"/>
        <end position="160"/>
    </location>
</feature>
<dbReference type="AlphaFoldDB" id="A0A7K1LHI3"/>
<keyword evidence="1" id="KW-0805">Transcription regulation</keyword>
<dbReference type="PANTHER" id="PTHR39515">
    <property type="entry name" value="CONSERVED PROTEIN"/>
    <property type="match status" value="1"/>
</dbReference>
<evidence type="ECO:0000313" key="7">
    <source>
        <dbReference type="Proteomes" id="UP000462152"/>
    </source>
</evidence>
<name>A0A7K1LHI3_9MICC</name>
<feature type="region of interest" description="Disordered" evidence="4">
    <location>
        <begin position="1"/>
        <end position="23"/>
    </location>
</feature>
<gene>
    <name evidence="6" type="ORF">GMA10_05185</name>
</gene>
<dbReference type="InterPro" id="IPR036390">
    <property type="entry name" value="WH_DNA-bd_sf"/>
</dbReference>
<dbReference type="InterPro" id="IPR000835">
    <property type="entry name" value="HTH_MarR-typ"/>
</dbReference>
<evidence type="ECO:0000256" key="1">
    <source>
        <dbReference type="ARBA" id="ARBA00023015"/>
    </source>
</evidence>
<evidence type="ECO:0000259" key="5">
    <source>
        <dbReference type="PROSITE" id="PS50995"/>
    </source>
</evidence>
<evidence type="ECO:0000313" key="6">
    <source>
        <dbReference type="EMBL" id="MUN54608.1"/>
    </source>
</evidence>
<dbReference type="Proteomes" id="UP000462152">
    <property type="component" value="Unassembled WGS sequence"/>
</dbReference>
<dbReference type="PROSITE" id="PS50995">
    <property type="entry name" value="HTH_MARR_2"/>
    <property type="match status" value="1"/>
</dbReference>
<evidence type="ECO:0000256" key="4">
    <source>
        <dbReference type="SAM" id="MobiDB-lite"/>
    </source>
</evidence>
<dbReference type="InterPro" id="IPR036388">
    <property type="entry name" value="WH-like_DNA-bd_sf"/>
</dbReference>
<dbReference type="EMBL" id="WOGT01000002">
    <property type="protein sequence ID" value="MUN54608.1"/>
    <property type="molecule type" value="Genomic_DNA"/>
</dbReference>
<comment type="caution">
    <text evidence="6">The sequence shown here is derived from an EMBL/GenBank/DDBJ whole genome shotgun (WGS) entry which is preliminary data.</text>
</comment>
<organism evidence="6 7">
    <name type="scientific">Rothia koreensis</name>
    <dbReference type="NCBI Taxonomy" id="592378"/>
    <lineage>
        <taxon>Bacteria</taxon>
        <taxon>Bacillati</taxon>
        <taxon>Actinomycetota</taxon>
        <taxon>Actinomycetes</taxon>
        <taxon>Micrococcales</taxon>
        <taxon>Micrococcaceae</taxon>
        <taxon>Rothia</taxon>
    </lineage>
</organism>
<dbReference type="PROSITE" id="PS01117">
    <property type="entry name" value="HTH_MARR_1"/>
    <property type="match status" value="1"/>
</dbReference>
<evidence type="ECO:0000256" key="3">
    <source>
        <dbReference type="ARBA" id="ARBA00023163"/>
    </source>
</evidence>
<accession>A0A7K1LHI3</accession>
<protein>
    <submittedName>
        <fullName evidence="6">MarR family transcriptional regulator</fullName>
    </submittedName>
</protein>
<keyword evidence="7" id="KW-1185">Reference proteome</keyword>
<sequence length="162" mass="17732">MGGMSDSHLNTSPSEAHELSASDSEKATELIVLASRFVRAASRHSGRERSTIVLRTLSNLSLAGPMRIGDLASAEHITQPTMTGVLKRLEAEGLVKRKADPFDGRAQLIDITPTGKEALDDFRKKATRRIQPALAQLTLEERQTLWRASGIFEALSKQLDVL</sequence>
<dbReference type="Pfam" id="PF01047">
    <property type="entry name" value="MarR"/>
    <property type="match status" value="1"/>
</dbReference>
<dbReference type="SUPFAM" id="SSF46785">
    <property type="entry name" value="Winged helix' DNA-binding domain"/>
    <property type="match status" value="1"/>
</dbReference>